<dbReference type="InterPro" id="IPR045052">
    <property type="entry name" value="Copine"/>
</dbReference>
<name>A0A8C4RQX2_ERPCA</name>
<sequence>SMFLHLVYCCTVHVYGIINYFCCVTKVELTVSCENLLDKDVGSKSDPLCVLLMNTTGAQWFEVGRTERVKNCLSPKFAKKFSIDYYFEVVQKMKFAVYDIDNKTVDLGDDDFLGEFECTLGQVLIDRYLEHMHFMCVLFLQ</sequence>
<proteinExistence type="predicted"/>
<evidence type="ECO:0000313" key="3">
    <source>
        <dbReference type="Proteomes" id="UP000694620"/>
    </source>
</evidence>
<dbReference type="SUPFAM" id="SSF49562">
    <property type="entry name" value="C2 domain (Calcium/lipid-binding domain, CaLB)"/>
    <property type="match status" value="1"/>
</dbReference>
<dbReference type="InterPro" id="IPR000008">
    <property type="entry name" value="C2_dom"/>
</dbReference>
<dbReference type="GO" id="GO:0005886">
    <property type="term" value="C:plasma membrane"/>
    <property type="evidence" value="ECO:0007669"/>
    <property type="project" value="TreeGrafter"/>
</dbReference>
<accession>A0A8C4RQX2</accession>
<dbReference type="AlphaFoldDB" id="A0A8C4RQX2"/>
<dbReference type="Proteomes" id="UP000694620">
    <property type="component" value="Chromosome 6"/>
</dbReference>
<dbReference type="GO" id="GO:0071277">
    <property type="term" value="P:cellular response to calcium ion"/>
    <property type="evidence" value="ECO:0007669"/>
    <property type="project" value="TreeGrafter"/>
</dbReference>
<evidence type="ECO:0000313" key="2">
    <source>
        <dbReference type="Ensembl" id="ENSECRP00000005411.1"/>
    </source>
</evidence>
<feature type="domain" description="C2" evidence="1">
    <location>
        <begin position="1"/>
        <end position="133"/>
    </location>
</feature>
<dbReference type="CDD" id="cd04048">
    <property type="entry name" value="C2A_Copine"/>
    <property type="match status" value="1"/>
</dbReference>
<dbReference type="PANTHER" id="PTHR10857:SF22">
    <property type="entry name" value="COPINE-3"/>
    <property type="match status" value="1"/>
</dbReference>
<dbReference type="SMART" id="SM00239">
    <property type="entry name" value="C2"/>
    <property type="match status" value="1"/>
</dbReference>
<dbReference type="GO" id="GO:0030971">
    <property type="term" value="F:receptor tyrosine kinase binding"/>
    <property type="evidence" value="ECO:0007669"/>
    <property type="project" value="TreeGrafter"/>
</dbReference>
<protein>
    <recommendedName>
        <fullName evidence="1">C2 domain-containing protein</fullName>
    </recommendedName>
</protein>
<dbReference type="Pfam" id="PF00168">
    <property type="entry name" value="C2"/>
    <property type="match status" value="1"/>
</dbReference>
<dbReference type="GO" id="GO:0005544">
    <property type="term" value="F:calcium-dependent phospholipid binding"/>
    <property type="evidence" value="ECO:0007669"/>
    <property type="project" value="InterPro"/>
</dbReference>
<dbReference type="PROSITE" id="PS50004">
    <property type="entry name" value="C2"/>
    <property type="match status" value="1"/>
</dbReference>
<dbReference type="Ensembl" id="ENSECRT00000005506.1">
    <property type="protein sequence ID" value="ENSECRP00000005411.1"/>
    <property type="gene ID" value="ENSECRG00000003653.1"/>
</dbReference>
<reference evidence="2" key="1">
    <citation type="submission" date="2021-06" db="EMBL/GenBank/DDBJ databases">
        <authorList>
            <consortium name="Wellcome Sanger Institute Data Sharing"/>
        </authorList>
    </citation>
    <scope>NUCLEOTIDE SEQUENCE [LARGE SCALE GENOMIC DNA]</scope>
</reference>
<dbReference type="GO" id="GO:0038128">
    <property type="term" value="P:ERBB2 signaling pathway"/>
    <property type="evidence" value="ECO:0007669"/>
    <property type="project" value="TreeGrafter"/>
</dbReference>
<evidence type="ECO:0000259" key="1">
    <source>
        <dbReference type="PROSITE" id="PS50004"/>
    </source>
</evidence>
<reference evidence="2" key="2">
    <citation type="submission" date="2025-08" db="UniProtKB">
        <authorList>
            <consortium name="Ensembl"/>
        </authorList>
    </citation>
    <scope>IDENTIFICATION</scope>
</reference>
<organism evidence="2 3">
    <name type="scientific">Erpetoichthys calabaricus</name>
    <name type="common">Rope fish</name>
    <name type="synonym">Calamoichthys calabaricus</name>
    <dbReference type="NCBI Taxonomy" id="27687"/>
    <lineage>
        <taxon>Eukaryota</taxon>
        <taxon>Metazoa</taxon>
        <taxon>Chordata</taxon>
        <taxon>Craniata</taxon>
        <taxon>Vertebrata</taxon>
        <taxon>Euteleostomi</taxon>
        <taxon>Actinopterygii</taxon>
        <taxon>Polypteriformes</taxon>
        <taxon>Polypteridae</taxon>
        <taxon>Erpetoichthys</taxon>
    </lineage>
</organism>
<dbReference type="PANTHER" id="PTHR10857">
    <property type="entry name" value="COPINE"/>
    <property type="match status" value="1"/>
</dbReference>
<dbReference type="Gene3D" id="2.60.40.150">
    <property type="entry name" value="C2 domain"/>
    <property type="match status" value="1"/>
</dbReference>
<dbReference type="InterPro" id="IPR035892">
    <property type="entry name" value="C2_domain_sf"/>
</dbReference>
<dbReference type="FunFam" id="2.60.40.150:FF:000099">
    <property type="entry name" value="Copine 3"/>
    <property type="match status" value="1"/>
</dbReference>
<keyword evidence="3" id="KW-1185">Reference proteome</keyword>
<reference evidence="2" key="3">
    <citation type="submission" date="2025-09" db="UniProtKB">
        <authorList>
            <consortium name="Ensembl"/>
        </authorList>
    </citation>
    <scope>IDENTIFICATION</scope>
</reference>
<dbReference type="GeneTree" id="ENSGT00940000154968"/>